<evidence type="ECO:0000313" key="4">
    <source>
        <dbReference type="EMBL" id="MDP9888399.1"/>
    </source>
</evidence>
<sequence length="285" mass="31227">MLNRENLENLLTKGGNVVGSDGTKIGSIGQLYADDDTGEPTWVTVKTGLFGTSESFVPVEGAHNQGEDLVVPFSKEHVKDAPRVDADGHLSPEEEDRLYTYYDRGARTYSEAQSGTAGDVDLQGDADLNAGTPTAGIGAGRDTYDRDTEARGAVGHDTSGPTTDDAMTRSEEQLHVGKEREATGRARLRKYVTTENVTKTIPVEREEVRIEREPITDANRGSALDGPAISEEEHEVVLHEERPVVEKEAVPVERVRLDKNVVRDDVTVNEDVRKENIETDGDTRR</sequence>
<dbReference type="Gene3D" id="3.90.50.10">
    <property type="entry name" value="Photosynthetic Reaction Center, subunit H, domain 2"/>
    <property type="match status" value="1"/>
</dbReference>
<dbReference type="InterPro" id="IPR014747">
    <property type="entry name" value="Bac_photo_RC_H_C"/>
</dbReference>
<dbReference type="SUPFAM" id="SSF50346">
    <property type="entry name" value="PRC-barrel domain"/>
    <property type="match status" value="1"/>
</dbReference>
<reference evidence="4 5" key="1">
    <citation type="submission" date="2023-07" db="EMBL/GenBank/DDBJ databases">
        <title>Sorghum-associated microbial communities from plants grown in Nebraska, USA.</title>
        <authorList>
            <person name="Schachtman D."/>
        </authorList>
    </citation>
    <scope>NUCLEOTIDE SEQUENCE [LARGE SCALE GENOMIC DNA]</scope>
    <source>
        <strain evidence="4 5">CC222</strain>
    </source>
</reference>
<name>A0ABT9RW09_9MICC</name>
<evidence type="ECO:0000313" key="5">
    <source>
        <dbReference type="Proteomes" id="UP001226577"/>
    </source>
</evidence>
<dbReference type="InterPro" id="IPR011033">
    <property type="entry name" value="PRC_barrel-like_sf"/>
</dbReference>
<dbReference type="RefSeq" id="WP_141940512.1">
    <property type="nucleotide sequence ID" value="NZ_JAUSRE010000008.1"/>
</dbReference>
<evidence type="ECO:0000256" key="1">
    <source>
        <dbReference type="SAM" id="MobiDB-lite"/>
    </source>
</evidence>
<organism evidence="4 5">
    <name type="scientific">Pseudarthrobacter enclensis</name>
    <dbReference type="NCBI Taxonomy" id="993070"/>
    <lineage>
        <taxon>Bacteria</taxon>
        <taxon>Bacillati</taxon>
        <taxon>Actinomycetota</taxon>
        <taxon>Actinomycetes</taxon>
        <taxon>Micrococcales</taxon>
        <taxon>Micrococcaceae</taxon>
        <taxon>Pseudarthrobacter</taxon>
    </lineage>
</organism>
<dbReference type="PANTHER" id="PTHR38463:SF1">
    <property type="entry name" value="STRESS RESPONSE PROTEIN YSNF"/>
    <property type="match status" value="1"/>
</dbReference>
<dbReference type="InterPro" id="IPR027275">
    <property type="entry name" value="PRC-brl_dom"/>
</dbReference>
<keyword evidence="5" id="KW-1185">Reference proteome</keyword>
<protein>
    <submittedName>
        <fullName evidence="4">Uncharacterized protein (TIGR02271 family)</fullName>
    </submittedName>
</protein>
<dbReference type="Pfam" id="PF05239">
    <property type="entry name" value="PRC"/>
    <property type="match status" value="1"/>
</dbReference>
<dbReference type="InterPro" id="IPR052967">
    <property type="entry name" value="Stress_Response_Assoc"/>
</dbReference>
<dbReference type="Pfam" id="PF09557">
    <property type="entry name" value="DUF2382"/>
    <property type="match status" value="1"/>
</dbReference>
<dbReference type="NCBIfam" id="TIGR02271">
    <property type="entry name" value="YsnF/AvaK domain"/>
    <property type="match status" value="1"/>
</dbReference>
<proteinExistence type="predicted"/>
<feature type="domain" description="DUF2382" evidence="3">
    <location>
        <begin position="167"/>
        <end position="278"/>
    </location>
</feature>
<evidence type="ECO:0000259" key="2">
    <source>
        <dbReference type="Pfam" id="PF05239"/>
    </source>
</evidence>
<dbReference type="EMBL" id="JAUSRE010000008">
    <property type="protein sequence ID" value="MDP9888399.1"/>
    <property type="molecule type" value="Genomic_DNA"/>
</dbReference>
<dbReference type="Proteomes" id="UP001226577">
    <property type="component" value="Unassembled WGS sequence"/>
</dbReference>
<dbReference type="PANTHER" id="PTHR38463">
    <property type="entry name" value="STRESS RESPONSE PROTEIN YSNF"/>
    <property type="match status" value="1"/>
</dbReference>
<evidence type="ECO:0000259" key="3">
    <source>
        <dbReference type="Pfam" id="PF09557"/>
    </source>
</evidence>
<feature type="domain" description="PRC-barrel" evidence="2">
    <location>
        <begin position="15"/>
        <end position="77"/>
    </location>
</feature>
<accession>A0ABT9RW09</accession>
<gene>
    <name evidence="4" type="ORF">J2X98_001987</name>
</gene>
<comment type="caution">
    <text evidence="4">The sequence shown here is derived from an EMBL/GenBank/DDBJ whole genome shotgun (WGS) entry which is preliminary data.</text>
</comment>
<dbReference type="InterPro" id="IPR019060">
    <property type="entry name" value="DUF2382"/>
</dbReference>
<feature type="region of interest" description="Disordered" evidence="1">
    <location>
        <begin position="110"/>
        <end position="144"/>
    </location>
</feature>